<dbReference type="EMBL" id="SGXD01000001">
    <property type="protein sequence ID" value="RZS91452.1"/>
    <property type="molecule type" value="Genomic_DNA"/>
</dbReference>
<comment type="caution">
    <text evidence="1">The sequence shown here is derived from an EMBL/GenBank/DDBJ whole genome shotgun (WGS) entry which is preliminary data.</text>
</comment>
<protein>
    <recommendedName>
        <fullName evidence="3">Excreted virulence factor EspC (Type VII ESX diderm)</fullName>
    </recommendedName>
</protein>
<sequence length="97" mass="10312">MGTRLVVDGDLLATAVADLRGVSRVLEGLPGLLGDVDGALPAGGLRHAVDEAVRDWGDRRRHLLTRVEALRELAGTSLGTYAQVEDELVRALSGRAR</sequence>
<proteinExistence type="predicted"/>
<evidence type="ECO:0000313" key="1">
    <source>
        <dbReference type="EMBL" id="RZS91452.1"/>
    </source>
</evidence>
<dbReference type="Proteomes" id="UP000293638">
    <property type="component" value="Unassembled WGS sequence"/>
</dbReference>
<gene>
    <name evidence="1" type="ORF">EV189_0693</name>
</gene>
<dbReference type="AlphaFoldDB" id="A0A4Q7NYH8"/>
<dbReference type="OrthoDB" id="4551929at2"/>
<evidence type="ECO:0008006" key="3">
    <source>
        <dbReference type="Google" id="ProtNLM"/>
    </source>
</evidence>
<accession>A0A4Q7NYH8</accession>
<keyword evidence="2" id="KW-1185">Reference proteome</keyword>
<name>A0A4Q7NYH8_9ACTN</name>
<dbReference type="RefSeq" id="WP_130491522.1">
    <property type="nucleotide sequence ID" value="NZ_SGXD01000001.1"/>
</dbReference>
<reference evidence="1 2" key="1">
    <citation type="submission" date="2019-02" db="EMBL/GenBank/DDBJ databases">
        <title>Genomic Encyclopedia of Type Strains, Phase IV (KMG-IV): sequencing the most valuable type-strain genomes for metagenomic binning, comparative biology and taxonomic classification.</title>
        <authorList>
            <person name="Goeker M."/>
        </authorList>
    </citation>
    <scope>NUCLEOTIDE SEQUENCE [LARGE SCALE GENOMIC DNA]</scope>
    <source>
        <strain evidence="1 2">DSM 45622</strain>
    </source>
</reference>
<evidence type="ECO:0000313" key="2">
    <source>
        <dbReference type="Proteomes" id="UP000293638"/>
    </source>
</evidence>
<organism evidence="1 2">
    <name type="scientific">Motilibacter rhizosphaerae</name>
    <dbReference type="NCBI Taxonomy" id="598652"/>
    <lineage>
        <taxon>Bacteria</taxon>
        <taxon>Bacillati</taxon>
        <taxon>Actinomycetota</taxon>
        <taxon>Actinomycetes</taxon>
        <taxon>Motilibacterales</taxon>
        <taxon>Motilibacteraceae</taxon>
        <taxon>Motilibacter</taxon>
    </lineage>
</organism>